<organism evidence="1 2">
    <name type="scientific">Linum tenue</name>
    <dbReference type="NCBI Taxonomy" id="586396"/>
    <lineage>
        <taxon>Eukaryota</taxon>
        <taxon>Viridiplantae</taxon>
        <taxon>Streptophyta</taxon>
        <taxon>Embryophyta</taxon>
        <taxon>Tracheophyta</taxon>
        <taxon>Spermatophyta</taxon>
        <taxon>Magnoliopsida</taxon>
        <taxon>eudicotyledons</taxon>
        <taxon>Gunneridae</taxon>
        <taxon>Pentapetalae</taxon>
        <taxon>rosids</taxon>
        <taxon>fabids</taxon>
        <taxon>Malpighiales</taxon>
        <taxon>Linaceae</taxon>
        <taxon>Linum</taxon>
    </lineage>
</organism>
<evidence type="ECO:0000313" key="2">
    <source>
        <dbReference type="Proteomes" id="UP001154282"/>
    </source>
</evidence>
<accession>A0AAV0QN43</accession>
<feature type="non-terminal residue" evidence="1">
    <location>
        <position position="1"/>
    </location>
</feature>
<gene>
    <name evidence="1" type="ORF">LITE_LOCUS44043</name>
</gene>
<dbReference type="Proteomes" id="UP001154282">
    <property type="component" value="Unassembled WGS sequence"/>
</dbReference>
<protein>
    <recommendedName>
        <fullName evidence="3">F-box domain-containing protein</fullName>
    </recommendedName>
</protein>
<dbReference type="PANTHER" id="PTHR33207">
    <property type="entry name" value="F-BOX DOMAIN CONTAINING PROTEIN-RELATED"/>
    <property type="match status" value="1"/>
</dbReference>
<proteinExistence type="predicted"/>
<dbReference type="InterPro" id="IPR036047">
    <property type="entry name" value="F-box-like_dom_sf"/>
</dbReference>
<comment type="caution">
    <text evidence="1">The sequence shown here is derived from an EMBL/GenBank/DDBJ whole genome shotgun (WGS) entry which is preliminary data.</text>
</comment>
<dbReference type="EMBL" id="CAMGYJ010000010">
    <property type="protein sequence ID" value="CAI0546623.1"/>
    <property type="molecule type" value="Genomic_DNA"/>
</dbReference>
<keyword evidence="2" id="KW-1185">Reference proteome</keyword>
<dbReference type="Gene3D" id="1.20.1280.50">
    <property type="match status" value="1"/>
</dbReference>
<sequence length="142" mass="16097">SPISKIGDDLLIELLIRLPDTKSAFRSKPVCKQWNSLVSTPYFARRFVSRHIAGESGPIALPAPSNIPDLVSTFLPLPAAEARFRFDVLDCFRDLLLLGFNASRSDNSSELGRTLFLCNPFTKRWVALPLAPRRWFRYDTLM</sequence>
<reference evidence="1" key="1">
    <citation type="submission" date="2022-08" db="EMBL/GenBank/DDBJ databases">
        <authorList>
            <person name="Gutierrez-Valencia J."/>
        </authorList>
    </citation>
    <scope>NUCLEOTIDE SEQUENCE</scope>
</reference>
<dbReference type="SUPFAM" id="SSF81383">
    <property type="entry name" value="F-box domain"/>
    <property type="match status" value="1"/>
</dbReference>
<evidence type="ECO:0000313" key="1">
    <source>
        <dbReference type="EMBL" id="CAI0546623.1"/>
    </source>
</evidence>
<dbReference type="AlphaFoldDB" id="A0AAV0QN43"/>
<name>A0AAV0QN43_9ROSI</name>
<evidence type="ECO:0008006" key="3">
    <source>
        <dbReference type="Google" id="ProtNLM"/>
    </source>
</evidence>